<organism evidence="7 8">
    <name type="scientific">Plastoroseomonas hellenica</name>
    <dbReference type="NCBI Taxonomy" id="2687306"/>
    <lineage>
        <taxon>Bacteria</taxon>
        <taxon>Pseudomonadati</taxon>
        <taxon>Pseudomonadota</taxon>
        <taxon>Alphaproteobacteria</taxon>
        <taxon>Acetobacterales</taxon>
        <taxon>Acetobacteraceae</taxon>
        <taxon>Plastoroseomonas</taxon>
    </lineage>
</organism>
<evidence type="ECO:0000256" key="3">
    <source>
        <dbReference type="SAM" id="Phobius"/>
    </source>
</evidence>
<dbReference type="NCBIfam" id="TIGR00229">
    <property type="entry name" value="sensory_box"/>
    <property type="match status" value="1"/>
</dbReference>
<evidence type="ECO:0000259" key="6">
    <source>
        <dbReference type="PROSITE" id="PS50887"/>
    </source>
</evidence>
<dbReference type="InterPro" id="IPR013655">
    <property type="entry name" value="PAS_fold_3"/>
</dbReference>
<evidence type="ECO:0000259" key="5">
    <source>
        <dbReference type="PROSITE" id="PS50113"/>
    </source>
</evidence>
<feature type="transmembrane region" description="Helical" evidence="3">
    <location>
        <begin position="300"/>
        <end position="319"/>
    </location>
</feature>
<gene>
    <name evidence="7" type="ORF">GXW71_33735</name>
</gene>
<dbReference type="NCBIfam" id="TIGR00254">
    <property type="entry name" value="GGDEF"/>
    <property type="match status" value="1"/>
</dbReference>
<keyword evidence="3" id="KW-0472">Membrane</keyword>
<evidence type="ECO:0000259" key="4">
    <source>
        <dbReference type="PROSITE" id="PS50112"/>
    </source>
</evidence>
<dbReference type="PROSITE" id="PS50887">
    <property type="entry name" value="GGDEF"/>
    <property type="match status" value="1"/>
</dbReference>
<dbReference type="InterPro" id="IPR054327">
    <property type="entry name" value="His-kinase-like_sensor"/>
</dbReference>
<dbReference type="SMART" id="SM00091">
    <property type="entry name" value="PAS"/>
    <property type="match status" value="1"/>
</dbReference>
<reference evidence="8" key="1">
    <citation type="journal article" date="2021" name="Syst. Appl. Microbiol.">
        <title>Roseomonas hellenica sp. nov., isolated from roots of wild-growing Alkanna tinctoria.</title>
        <authorList>
            <person name="Rat A."/>
            <person name="Naranjo H.D."/>
            <person name="Lebbe L."/>
            <person name="Cnockaert M."/>
            <person name="Krigas N."/>
            <person name="Grigoriadou K."/>
            <person name="Maloupa E."/>
            <person name="Willems A."/>
        </authorList>
    </citation>
    <scope>NUCLEOTIDE SEQUENCE [LARGE SCALE GENOMIC DNA]</scope>
    <source>
        <strain evidence="8">LMG 31523</strain>
    </source>
</reference>
<comment type="catalytic activity">
    <reaction evidence="2">
        <text>2 GTP = 3',3'-c-di-GMP + 2 diphosphate</text>
        <dbReference type="Rhea" id="RHEA:24898"/>
        <dbReference type="ChEBI" id="CHEBI:33019"/>
        <dbReference type="ChEBI" id="CHEBI:37565"/>
        <dbReference type="ChEBI" id="CHEBI:58805"/>
        <dbReference type="EC" id="2.7.7.65"/>
    </reaction>
</comment>
<keyword evidence="8" id="KW-1185">Reference proteome</keyword>
<dbReference type="InterPro" id="IPR000160">
    <property type="entry name" value="GGDEF_dom"/>
</dbReference>
<dbReference type="SMART" id="SM00086">
    <property type="entry name" value="PAC"/>
    <property type="match status" value="1"/>
</dbReference>
<sequence>MDRFWGVGRDRVPSVADWILRRIVPLGALFAAALLSTVALVLLDARDDAWNQANNSSSNLARALERDLSAEMRSIDLALVAIKSILNDTTHGRISPELQRTLIQERVRSTRYLESVAVLDVNGEQIFDSRGEVPHGAPNLVDRDYFTVHRDRADVGFYVSRPFRSRRTNIWSLGFSRRLVYADGRFAGVVMGAVRLDQLEAAVFNGLQLGPSGALTLFRQDGIILARSPNEEPQLGRDLSGSPVVRRALEVPAGQYVTVAAVDGVRRLYAHRRLRDAPLMINVAMALDDIYAAWRMKALVIGSIAIALVAAAVGMALLLQRALARRRVMELAARESEAGFRLLSENSNDVVSRMDATGRRLYLSPASEKIFGRPVEELLARSTLDDVVPEDAPIVRDSLRRLAAGQREVMSTYRIARPDGAIAWLEASARAIIDERSSTVTGMVAVVRDITERKAAEDELASLARTDGLTGLANRRCFDEVLKKEWRRALRDRTSLSLLLLDIDHFKLFNDAFGHPAGDACLRQVAHEVQTAVRRPADLAARYGGEEIALLLPNTVGSGATAVAEQVRAAIESLGIAHSGLGGIDRVTVSVGVATAIPSADVGEESLLAAADAALYRAKRMGRNRVAVAFKTAAHGVADGWTPISNA</sequence>
<dbReference type="Proteomes" id="UP001196870">
    <property type="component" value="Unassembled WGS sequence"/>
</dbReference>
<dbReference type="CDD" id="cd12915">
    <property type="entry name" value="PDC2_DGC_like"/>
    <property type="match status" value="1"/>
</dbReference>
<dbReference type="InterPro" id="IPR001610">
    <property type="entry name" value="PAC"/>
</dbReference>
<proteinExistence type="predicted"/>
<name>A0ABS5FB56_9PROT</name>
<dbReference type="InterPro" id="IPR000700">
    <property type="entry name" value="PAS-assoc_C"/>
</dbReference>
<feature type="domain" description="GGDEF" evidence="6">
    <location>
        <begin position="494"/>
        <end position="631"/>
    </location>
</feature>
<dbReference type="PANTHER" id="PTHR45138">
    <property type="entry name" value="REGULATORY COMPONENTS OF SENSORY TRANSDUCTION SYSTEM"/>
    <property type="match status" value="1"/>
</dbReference>
<accession>A0ABS5FB56</accession>
<dbReference type="RefSeq" id="WP_211858328.1">
    <property type="nucleotide sequence ID" value="NZ_JAAGBB010000102.1"/>
</dbReference>
<evidence type="ECO:0000256" key="1">
    <source>
        <dbReference type="ARBA" id="ARBA00012528"/>
    </source>
</evidence>
<dbReference type="InterPro" id="IPR000014">
    <property type="entry name" value="PAS"/>
</dbReference>
<dbReference type="EC" id="2.7.7.65" evidence="1"/>
<dbReference type="SMART" id="SM00267">
    <property type="entry name" value="GGDEF"/>
    <property type="match status" value="1"/>
</dbReference>
<keyword evidence="3" id="KW-1133">Transmembrane helix</keyword>
<dbReference type="PANTHER" id="PTHR45138:SF9">
    <property type="entry name" value="DIGUANYLATE CYCLASE DGCM-RELATED"/>
    <property type="match status" value="1"/>
</dbReference>
<dbReference type="SUPFAM" id="SSF55785">
    <property type="entry name" value="PYP-like sensor domain (PAS domain)"/>
    <property type="match status" value="1"/>
</dbReference>
<evidence type="ECO:0000313" key="7">
    <source>
        <dbReference type="EMBL" id="MBR0669360.1"/>
    </source>
</evidence>
<dbReference type="Pfam" id="PF00990">
    <property type="entry name" value="GGDEF"/>
    <property type="match status" value="1"/>
</dbReference>
<dbReference type="CDD" id="cd01949">
    <property type="entry name" value="GGDEF"/>
    <property type="match status" value="1"/>
</dbReference>
<dbReference type="Gene3D" id="3.30.450.20">
    <property type="entry name" value="PAS domain"/>
    <property type="match status" value="3"/>
</dbReference>
<dbReference type="EMBL" id="JAAGBB010000102">
    <property type="protein sequence ID" value="MBR0669360.1"/>
    <property type="molecule type" value="Genomic_DNA"/>
</dbReference>
<dbReference type="Gene3D" id="3.30.70.270">
    <property type="match status" value="1"/>
</dbReference>
<dbReference type="SUPFAM" id="SSF55073">
    <property type="entry name" value="Nucleotide cyclase"/>
    <property type="match status" value="1"/>
</dbReference>
<dbReference type="CDD" id="cd00130">
    <property type="entry name" value="PAS"/>
    <property type="match status" value="1"/>
</dbReference>
<feature type="transmembrane region" description="Helical" evidence="3">
    <location>
        <begin position="23"/>
        <end position="43"/>
    </location>
</feature>
<dbReference type="Pfam" id="PF22588">
    <property type="entry name" value="dCache_1_like"/>
    <property type="match status" value="1"/>
</dbReference>
<keyword evidence="3" id="KW-0812">Transmembrane</keyword>
<dbReference type="InterPro" id="IPR029787">
    <property type="entry name" value="Nucleotide_cyclase"/>
</dbReference>
<dbReference type="InterPro" id="IPR035965">
    <property type="entry name" value="PAS-like_dom_sf"/>
</dbReference>
<feature type="domain" description="PAC" evidence="5">
    <location>
        <begin position="409"/>
        <end position="462"/>
    </location>
</feature>
<protein>
    <recommendedName>
        <fullName evidence="1">diguanylate cyclase</fullName>
        <ecNumber evidence="1">2.7.7.65</ecNumber>
    </recommendedName>
</protein>
<dbReference type="PROSITE" id="PS50112">
    <property type="entry name" value="PAS"/>
    <property type="match status" value="1"/>
</dbReference>
<dbReference type="InterPro" id="IPR043128">
    <property type="entry name" value="Rev_trsase/Diguanyl_cyclase"/>
</dbReference>
<comment type="caution">
    <text evidence="7">The sequence shown here is derived from an EMBL/GenBank/DDBJ whole genome shotgun (WGS) entry which is preliminary data.</text>
</comment>
<dbReference type="PROSITE" id="PS50113">
    <property type="entry name" value="PAC"/>
    <property type="match status" value="1"/>
</dbReference>
<evidence type="ECO:0000313" key="8">
    <source>
        <dbReference type="Proteomes" id="UP001196870"/>
    </source>
</evidence>
<dbReference type="Pfam" id="PF08447">
    <property type="entry name" value="PAS_3"/>
    <property type="match status" value="1"/>
</dbReference>
<dbReference type="InterPro" id="IPR050469">
    <property type="entry name" value="Diguanylate_Cyclase"/>
</dbReference>
<feature type="domain" description="PAS" evidence="4">
    <location>
        <begin position="336"/>
        <end position="406"/>
    </location>
</feature>
<dbReference type="CDD" id="cd12914">
    <property type="entry name" value="PDC1_DGC_like"/>
    <property type="match status" value="1"/>
</dbReference>
<evidence type="ECO:0000256" key="2">
    <source>
        <dbReference type="ARBA" id="ARBA00034247"/>
    </source>
</evidence>